<dbReference type="EMBL" id="VJMH01006957">
    <property type="protein sequence ID" value="KAF0687107.1"/>
    <property type="molecule type" value="Genomic_DNA"/>
</dbReference>
<feature type="transmembrane region" description="Helical" evidence="1">
    <location>
        <begin position="7"/>
        <end position="26"/>
    </location>
</feature>
<gene>
    <name evidence="3" type="primary">Aste57867_21078</name>
    <name evidence="2" type="ORF">As57867_021010</name>
    <name evidence="3" type="ORF">ASTE57867_21078</name>
</gene>
<organism evidence="3 4">
    <name type="scientific">Aphanomyces stellatus</name>
    <dbReference type="NCBI Taxonomy" id="120398"/>
    <lineage>
        <taxon>Eukaryota</taxon>
        <taxon>Sar</taxon>
        <taxon>Stramenopiles</taxon>
        <taxon>Oomycota</taxon>
        <taxon>Saprolegniomycetes</taxon>
        <taxon>Saprolegniales</taxon>
        <taxon>Verrucalvaceae</taxon>
        <taxon>Aphanomyces</taxon>
    </lineage>
</organism>
<feature type="transmembrane region" description="Helical" evidence="1">
    <location>
        <begin position="99"/>
        <end position="120"/>
    </location>
</feature>
<keyword evidence="1" id="KW-0812">Transmembrane</keyword>
<evidence type="ECO:0000313" key="3">
    <source>
        <dbReference type="EMBL" id="VFT97752.1"/>
    </source>
</evidence>
<dbReference type="OrthoDB" id="2145250at2759"/>
<keyword evidence="1" id="KW-1133">Transmembrane helix</keyword>
<dbReference type="EMBL" id="CAADRA010006983">
    <property type="protein sequence ID" value="VFT97752.1"/>
    <property type="molecule type" value="Genomic_DNA"/>
</dbReference>
<keyword evidence="4" id="KW-1185">Reference proteome</keyword>
<evidence type="ECO:0000313" key="4">
    <source>
        <dbReference type="Proteomes" id="UP000332933"/>
    </source>
</evidence>
<proteinExistence type="predicted"/>
<dbReference type="AlphaFoldDB" id="A0A485LH70"/>
<keyword evidence="1" id="KW-0472">Membrane</keyword>
<feature type="transmembrane region" description="Helical" evidence="1">
    <location>
        <begin position="46"/>
        <end position="65"/>
    </location>
</feature>
<protein>
    <submittedName>
        <fullName evidence="3">Aste57867_21078 protein</fullName>
    </submittedName>
</protein>
<reference evidence="3 4" key="1">
    <citation type="submission" date="2019-03" db="EMBL/GenBank/DDBJ databases">
        <authorList>
            <person name="Gaulin E."/>
            <person name="Dumas B."/>
        </authorList>
    </citation>
    <scope>NUCLEOTIDE SEQUENCE [LARGE SCALE GENOMIC DNA]</scope>
    <source>
        <strain evidence="3">CBS 568.67</strain>
    </source>
</reference>
<feature type="transmembrane region" description="Helical" evidence="1">
    <location>
        <begin position="77"/>
        <end position="93"/>
    </location>
</feature>
<accession>A0A485LH70</accession>
<sequence length="134" mass="14580">MLSPEQSILGGVFSAMGLATLFFPGLVHEYGFEKAFVGAEPASPAMLIMIQCFGSQAALCGLTILSTKWTRRSYRNFALAMVPYLVFDVYALAKGMCTPFGAIGDGIGNVIFVSCCYVGYYRRDKDDGKPLLKH</sequence>
<name>A0A485LH70_9STRA</name>
<evidence type="ECO:0000313" key="2">
    <source>
        <dbReference type="EMBL" id="KAF0687107.1"/>
    </source>
</evidence>
<evidence type="ECO:0000256" key="1">
    <source>
        <dbReference type="SAM" id="Phobius"/>
    </source>
</evidence>
<dbReference type="Proteomes" id="UP000332933">
    <property type="component" value="Unassembled WGS sequence"/>
</dbReference>
<reference evidence="2" key="2">
    <citation type="submission" date="2019-06" db="EMBL/GenBank/DDBJ databases">
        <title>Genomics analysis of Aphanomyces spp. identifies a new class of oomycete effector associated with host adaptation.</title>
        <authorList>
            <person name="Gaulin E."/>
        </authorList>
    </citation>
    <scope>NUCLEOTIDE SEQUENCE</scope>
    <source>
        <strain evidence="2">CBS 578.67</strain>
    </source>
</reference>